<keyword evidence="5" id="KW-1185">Reference proteome</keyword>
<feature type="domain" description="Ribosome recycling factor" evidence="3">
    <location>
        <begin position="20"/>
        <end position="177"/>
    </location>
</feature>
<gene>
    <name evidence="4" type="ORF">HE1_00205</name>
</gene>
<protein>
    <submittedName>
        <fullName evidence="4">Ribosome-recycling factor</fullName>
    </submittedName>
</protein>
<name>A0A023DX41_9PROT</name>
<dbReference type="Gene3D" id="3.30.1360.40">
    <property type="match status" value="1"/>
</dbReference>
<comment type="caution">
    <text evidence="4">The sequence shown here is derived from an EMBL/GenBank/DDBJ whole genome shotgun (WGS) entry which is preliminary data.</text>
</comment>
<evidence type="ECO:0000256" key="1">
    <source>
        <dbReference type="ARBA" id="ARBA00005912"/>
    </source>
</evidence>
<accession>A0A023DX41</accession>
<dbReference type="PANTHER" id="PTHR20982:SF3">
    <property type="entry name" value="MITOCHONDRIAL RIBOSOME RECYCLING FACTOR PSEUDO 1"/>
    <property type="match status" value="1"/>
</dbReference>
<dbReference type="RefSeq" id="WP_084490839.1">
    <property type="nucleotide sequence ID" value="NZ_BAUP01000039.1"/>
</dbReference>
<dbReference type="AlphaFoldDB" id="A0A023DX41"/>
<sequence length="183" mass="20994">MTEKILKDLERELSLGLGALEKRFLGLRVGRARPELLENLPIDVYGGKQNLGKVSSISAPQAQLLVVEVWDPSIKNSVEKVLRKASYSPNIEGNRFSVPIPTPTEERRNELVRISFQYAEEVKIGFRNQRRSVLDGIEKRKKEENISEDLVRKFRHDVDRTVNSYVEKVDILAKKQELVVKNI</sequence>
<dbReference type="EMBL" id="BAUP01000039">
    <property type="protein sequence ID" value="GAJ45889.1"/>
    <property type="molecule type" value="Genomic_DNA"/>
</dbReference>
<evidence type="ECO:0000313" key="4">
    <source>
        <dbReference type="EMBL" id="GAJ45889.1"/>
    </source>
</evidence>
<keyword evidence="2" id="KW-0648">Protein biosynthesis</keyword>
<dbReference type="Proteomes" id="UP000024842">
    <property type="component" value="Unassembled WGS sequence"/>
</dbReference>
<dbReference type="InterPro" id="IPR036191">
    <property type="entry name" value="RRF_sf"/>
</dbReference>
<dbReference type="InterPro" id="IPR023584">
    <property type="entry name" value="Ribosome_recyc_fac_dom"/>
</dbReference>
<dbReference type="OrthoDB" id="9804006at2"/>
<dbReference type="Gene3D" id="1.10.132.20">
    <property type="entry name" value="Ribosome-recycling factor"/>
    <property type="match status" value="1"/>
</dbReference>
<dbReference type="InterPro" id="IPR002661">
    <property type="entry name" value="Ribosome_recyc_fac"/>
</dbReference>
<dbReference type="STRING" id="1427503.HE1_00205"/>
<reference evidence="4 5" key="1">
    <citation type="journal article" date="2014" name="FEMS Microbiol. Lett.">
        <title>Draft genome sequences of three Holospora species (Holospora obtusa, Holospora undulata, and Holospora elegans), endonuclear symbiotic bacteria of the ciliate Paramecium caudatum.</title>
        <authorList>
            <person name="Dohra H."/>
            <person name="Tanaka K."/>
            <person name="Suzuki T."/>
            <person name="Fujishima M."/>
            <person name="Suzuki H."/>
        </authorList>
    </citation>
    <scope>NUCLEOTIDE SEQUENCE [LARGE SCALE GENOMIC DNA]</scope>
    <source>
        <strain evidence="4 5">E1</strain>
    </source>
</reference>
<evidence type="ECO:0000313" key="5">
    <source>
        <dbReference type="Proteomes" id="UP000024842"/>
    </source>
</evidence>
<evidence type="ECO:0000256" key="2">
    <source>
        <dbReference type="ARBA" id="ARBA00022917"/>
    </source>
</evidence>
<dbReference type="GO" id="GO:0043023">
    <property type="term" value="F:ribosomal large subunit binding"/>
    <property type="evidence" value="ECO:0007669"/>
    <property type="project" value="TreeGrafter"/>
</dbReference>
<dbReference type="Pfam" id="PF01765">
    <property type="entry name" value="RRF"/>
    <property type="match status" value="1"/>
</dbReference>
<evidence type="ECO:0000259" key="3">
    <source>
        <dbReference type="Pfam" id="PF01765"/>
    </source>
</evidence>
<dbReference type="GO" id="GO:0006412">
    <property type="term" value="P:translation"/>
    <property type="evidence" value="ECO:0007669"/>
    <property type="project" value="UniProtKB-KW"/>
</dbReference>
<proteinExistence type="inferred from homology"/>
<comment type="similarity">
    <text evidence="1">Belongs to the RRF family.</text>
</comment>
<dbReference type="SUPFAM" id="SSF55194">
    <property type="entry name" value="Ribosome recycling factor, RRF"/>
    <property type="match status" value="1"/>
</dbReference>
<organism evidence="4 5">
    <name type="scientific">Holospora elegans E1</name>
    <dbReference type="NCBI Taxonomy" id="1427503"/>
    <lineage>
        <taxon>Bacteria</taxon>
        <taxon>Pseudomonadati</taxon>
        <taxon>Pseudomonadota</taxon>
        <taxon>Alphaproteobacteria</taxon>
        <taxon>Holosporales</taxon>
        <taxon>Holosporaceae</taxon>
        <taxon>Holospora</taxon>
    </lineage>
</organism>
<dbReference type="PANTHER" id="PTHR20982">
    <property type="entry name" value="RIBOSOME RECYCLING FACTOR"/>
    <property type="match status" value="1"/>
</dbReference>